<organism evidence="4 14">
    <name type="scientific">Phytophthora fragariae</name>
    <dbReference type="NCBI Taxonomy" id="53985"/>
    <lineage>
        <taxon>Eukaryota</taxon>
        <taxon>Sar</taxon>
        <taxon>Stramenopiles</taxon>
        <taxon>Oomycota</taxon>
        <taxon>Peronosporomycetes</taxon>
        <taxon>Peronosporales</taxon>
        <taxon>Peronosporaceae</taxon>
        <taxon>Phytophthora</taxon>
    </lineage>
</organism>
<comment type="caution">
    <text evidence="4">The sequence shown here is derived from an EMBL/GenBank/DDBJ whole genome shotgun (WGS) entry which is preliminary data.</text>
</comment>
<evidence type="ECO:0000313" key="5">
    <source>
        <dbReference type="EMBL" id="KAE9089722.1"/>
    </source>
</evidence>
<dbReference type="EMBL" id="QXGB01001389">
    <property type="protein sequence ID" value="KAE9191625.1"/>
    <property type="molecule type" value="Genomic_DNA"/>
</dbReference>
<evidence type="ECO:0000313" key="8">
    <source>
        <dbReference type="EMBL" id="KAE9294266.1"/>
    </source>
</evidence>
<proteinExistence type="predicted"/>
<dbReference type="OrthoDB" id="10271556at2759"/>
<evidence type="ECO:0000313" key="3">
    <source>
        <dbReference type="EMBL" id="KAE8992058.1"/>
    </source>
</evidence>
<evidence type="ECO:0000313" key="6">
    <source>
        <dbReference type="EMBL" id="KAE9120093.1"/>
    </source>
</evidence>
<sequence>MTRGDNGEQEDLMSEGFHSTESAGGDTQPSPLLRIPRDSPTTGDALAMEGRAPSRRIQRAPTSVTPTCRPRRAWQWPEESYNAPSTSRAGTLTVPRRERGPTLAHTPLLPL</sequence>
<evidence type="ECO:0000313" key="11">
    <source>
        <dbReference type="Proteomes" id="UP000433483"/>
    </source>
</evidence>
<evidence type="ECO:0000313" key="16">
    <source>
        <dbReference type="Proteomes" id="UP000486351"/>
    </source>
</evidence>
<dbReference type="Proteomes" id="UP000441208">
    <property type="component" value="Unassembled WGS sequence"/>
</dbReference>
<keyword evidence="11" id="KW-1185">Reference proteome</keyword>
<gene>
    <name evidence="8" type="ORF">PF001_g17858</name>
    <name evidence="7" type="ORF">PF005_g18764</name>
    <name evidence="6" type="ORF">PF006_g18208</name>
    <name evidence="4" type="ORF">PF007_g23776</name>
    <name evidence="9" type="ORF">PF008_g19611</name>
    <name evidence="2" type="ORF">PF009_g19596</name>
    <name evidence="5" type="ORF">PF010_g18873</name>
    <name evidence="3" type="ORF">PF011_g17689</name>
</gene>
<evidence type="ECO:0000313" key="10">
    <source>
        <dbReference type="Proteomes" id="UP000429523"/>
    </source>
</evidence>
<evidence type="ECO:0000313" key="9">
    <source>
        <dbReference type="EMBL" id="KAE9313939.1"/>
    </source>
</evidence>
<evidence type="ECO:0000313" key="2">
    <source>
        <dbReference type="EMBL" id="KAE8930302.1"/>
    </source>
</evidence>
<reference evidence="10 11" key="1">
    <citation type="submission" date="2018-08" db="EMBL/GenBank/DDBJ databases">
        <title>Genomic investigation of the strawberry pathogen Phytophthora fragariae indicates pathogenicity is determined by transcriptional variation in three key races.</title>
        <authorList>
            <person name="Adams T.M."/>
            <person name="Armitage A.D."/>
            <person name="Sobczyk M.K."/>
            <person name="Bates H.J."/>
            <person name="Dunwell J.M."/>
            <person name="Nellist C.F."/>
            <person name="Harrison R.J."/>
        </authorList>
    </citation>
    <scope>NUCLEOTIDE SEQUENCE [LARGE SCALE GENOMIC DNA]</scope>
    <source>
        <strain evidence="8 12">A4</strain>
        <strain evidence="7 11">NOV-27</strain>
        <strain evidence="6 13">NOV-5</strain>
        <strain evidence="4 14">NOV-71</strain>
        <strain evidence="9 16">NOV-77</strain>
        <strain evidence="2 10">NOV-9</strain>
        <strain evidence="5 17">ONT-3</strain>
        <strain evidence="3 15">SCRP245</strain>
    </source>
</reference>
<name>A0A6A3QME1_9STRA</name>
<dbReference type="Proteomes" id="UP000488956">
    <property type="component" value="Unassembled WGS sequence"/>
</dbReference>
<dbReference type="EMBL" id="QXGA01001400">
    <property type="protein sequence ID" value="KAE9120093.1"/>
    <property type="molecule type" value="Genomic_DNA"/>
</dbReference>
<accession>A0A6A3QME1</accession>
<evidence type="ECO:0000313" key="15">
    <source>
        <dbReference type="Proteomes" id="UP000460718"/>
    </source>
</evidence>
<evidence type="ECO:0000313" key="13">
    <source>
        <dbReference type="Proteomes" id="UP000440732"/>
    </source>
</evidence>
<dbReference type="Proteomes" id="UP000486351">
    <property type="component" value="Unassembled WGS sequence"/>
</dbReference>
<evidence type="ECO:0000313" key="7">
    <source>
        <dbReference type="EMBL" id="KAE9191625.1"/>
    </source>
</evidence>
<dbReference type="EMBL" id="QXFW01001358">
    <property type="protein sequence ID" value="KAE8992058.1"/>
    <property type="molecule type" value="Genomic_DNA"/>
</dbReference>
<dbReference type="EMBL" id="QXFY01001592">
    <property type="protein sequence ID" value="KAE9313939.1"/>
    <property type="molecule type" value="Genomic_DNA"/>
</dbReference>
<evidence type="ECO:0000256" key="1">
    <source>
        <dbReference type="SAM" id="MobiDB-lite"/>
    </source>
</evidence>
<protein>
    <submittedName>
        <fullName evidence="4">Uncharacterized protein</fullName>
    </submittedName>
</protein>
<dbReference type="Proteomes" id="UP000429523">
    <property type="component" value="Unassembled WGS sequence"/>
</dbReference>
<feature type="region of interest" description="Disordered" evidence="1">
    <location>
        <begin position="1"/>
        <end position="111"/>
    </location>
</feature>
<evidence type="ECO:0000313" key="14">
    <source>
        <dbReference type="Proteomes" id="UP000441208"/>
    </source>
</evidence>
<dbReference type="Proteomes" id="UP000433483">
    <property type="component" value="Unassembled WGS sequence"/>
</dbReference>
<dbReference type="EMBL" id="QXFX01001471">
    <property type="protein sequence ID" value="KAE9089722.1"/>
    <property type="molecule type" value="Genomic_DNA"/>
</dbReference>
<dbReference type="AlphaFoldDB" id="A0A6A3QME1"/>
<dbReference type="EMBL" id="QXFZ01002290">
    <property type="protein sequence ID" value="KAE9078619.1"/>
    <property type="molecule type" value="Genomic_DNA"/>
</dbReference>
<evidence type="ECO:0000313" key="4">
    <source>
        <dbReference type="EMBL" id="KAE9078619.1"/>
    </source>
</evidence>
<feature type="compositionally biased region" description="Polar residues" evidence="1">
    <location>
        <begin position="17"/>
        <end position="30"/>
    </location>
</feature>
<dbReference type="Proteomes" id="UP000460718">
    <property type="component" value="Unassembled WGS sequence"/>
</dbReference>
<evidence type="ECO:0000313" key="17">
    <source>
        <dbReference type="Proteomes" id="UP000488956"/>
    </source>
</evidence>
<dbReference type="EMBL" id="QXGF01001397">
    <property type="protein sequence ID" value="KAE8930302.1"/>
    <property type="molecule type" value="Genomic_DNA"/>
</dbReference>
<dbReference type="EMBL" id="QXGE01001324">
    <property type="protein sequence ID" value="KAE9294266.1"/>
    <property type="molecule type" value="Genomic_DNA"/>
</dbReference>
<dbReference type="Proteomes" id="UP000440732">
    <property type="component" value="Unassembled WGS sequence"/>
</dbReference>
<evidence type="ECO:0000313" key="12">
    <source>
        <dbReference type="Proteomes" id="UP000437068"/>
    </source>
</evidence>
<dbReference type="Proteomes" id="UP000437068">
    <property type="component" value="Unassembled WGS sequence"/>
</dbReference>